<evidence type="ECO:0000313" key="3">
    <source>
        <dbReference type="Proteomes" id="UP000324222"/>
    </source>
</evidence>
<feature type="region of interest" description="Disordered" evidence="1">
    <location>
        <begin position="1"/>
        <end position="26"/>
    </location>
</feature>
<protein>
    <submittedName>
        <fullName evidence="2">Uncharacterized protein</fullName>
    </submittedName>
</protein>
<evidence type="ECO:0000256" key="1">
    <source>
        <dbReference type="SAM" id="MobiDB-lite"/>
    </source>
</evidence>
<name>A0A5B7JKD4_PORTR</name>
<reference evidence="2 3" key="1">
    <citation type="submission" date="2019-05" db="EMBL/GenBank/DDBJ databases">
        <title>Another draft genome of Portunus trituberculatus and its Hox gene families provides insights of decapod evolution.</title>
        <authorList>
            <person name="Jeong J.-H."/>
            <person name="Song I."/>
            <person name="Kim S."/>
            <person name="Choi T."/>
            <person name="Kim D."/>
            <person name="Ryu S."/>
            <person name="Kim W."/>
        </authorList>
    </citation>
    <scope>NUCLEOTIDE SEQUENCE [LARGE SCALE GENOMIC DNA]</scope>
    <source>
        <tissue evidence="2">Muscle</tissue>
    </source>
</reference>
<dbReference type="AlphaFoldDB" id="A0A5B7JKD4"/>
<dbReference type="Proteomes" id="UP000324222">
    <property type="component" value="Unassembled WGS sequence"/>
</dbReference>
<organism evidence="2 3">
    <name type="scientific">Portunus trituberculatus</name>
    <name type="common">Swimming crab</name>
    <name type="synonym">Neptunus trituberculatus</name>
    <dbReference type="NCBI Taxonomy" id="210409"/>
    <lineage>
        <taxon>Eukaryota</taxon>
        <taxon>Metazoa</taxon>
        <taxon>Ecdysozoa</taxon>
        <taxon>Arthropoda</taxon>
        <taxon>Crustacea</taxon>
        <taxon>Multicrustacea</taxon>
        <taxon>Malacostraca</taxon>
        <taxon>Eumalacostraca</taxon>
        <taxon>Eucarida</taxon>
        <taxon>Decapoda</taxon>
        <taxon>Pleocyemata</taxon>
        <taxon>Brachyura</taxon>
        <taxon>Eubrachyura</taxon>
        <taxon>Portunoidea</taxon>
        <taxon>Portunidae</taxon>
        <taxon>Portuninae</taxon>
        <taxon>Portunus</taxon>
    </lineage>
</organism>
<gene>
    <name evidence="2" type="ORF">E2C01_090239</name>
</gene>
<comment type="caution">
    <text evidence="2">The sequence shown here is derived from an EMBL/GenBank/DDBJ whole genome shotgun (WGS) entry which is preliminary data.</text>
</comment>
<keyword evidence="3" id="KW-1185">Reference proteome</keyword>
<proteinExistence type="predicted"/>
<sequence>MAEGLVSAPKPFKTRPRRSSKTLPTHPVDADTLLALTSRHGRVTLHPSGLGLYEKAVATSPVHRAT</sequence>
<accession>A0A5B7JKD4</accession>
<dbReference type="EMBL" id="VSRR010100825">
    <property type="protein sequence ID" value="MPC95045.1"/>
    <property type="molecule type" value="Genomic_DNA"/>
</dbReference>
<evidence type="ECO:0000313" key="2">
    <source>
        <dbReference type="EMBL" id="MPC95045.1"/>
    </source>
</evidence>